<evidence type="ECO:0000313" key="5">
    <source>
        <dbReference type="EMBL" id="GAB0057776.1"/>
    </source>
</evidence>
<dbReference type="GO" id="GO:0003938">
    <property type="term" value="F:IMP dehydrogenase activity"/>
    <property type="evidence" value="ECO:0007669"/>
    <property type="project" value="UniProtKB-EC"/>
</dbReference>
<proteinExistence type="predicted"/>
<reference evidence="5 6" key="2">
    <citation type="submission" date="2024-09" db="EMBL/GenBank/DDBJ databases">
        <title>Draft genome sequence of Candidatus Magnetaquicoccaceae bacterium FCR-1.</title>
        <authorList>
            <person name="Shimoshige H."/>
            <person name="Shimamura S."/>
            <person name="Taoka A."/>
            <person name="Kobayashi H."/>
            <person name="Maekawa T."/>
        </authorList>
    </citation>
    <scope>NUCLEOTIDE SEQUENCE [LARGE SCALE GENOMIC DNA]</scope>
    <source>
        <strain evidence="5 6">FCR-1</strain>
    </source>
</reference>
<dbReference type="EMBL" id="BAAFGK010000004">
    <property type="protein sequence ID" value="GAB0057776.1"/>
    <property type="molecule type" value="Genomic_DNA"/>
</dbReference>
<keyword evidence="3" id="KW-1133">Transmembrane helix</keyword>
<dbReference type="Proteomes" id="UP001628193">
    <property type="component" value="Unassembled WGS sequence"/>
</dbReference>
<sequence length="169" mass="18705">MSCRITSAIQDDVATVNQYRTVSEGVEIMVNRGVGSLVVMEGASVVGYFTERDLLVRVVGKRRDPAQTPIHEVMTRNLVRVEFDATCKHSLDLMKEHRIRHLVVFNGPRFMGVVSMRDIAAMRNRSDGFGDLTVNVVGGMVLLVVLSVIGFLIYLVPEMLGIAQRSLNG</sequence>
<name>A0ABQ0CA59_9PROT</name>
<evidence type="ECO:0000256" key="2">
    <source>
        <dbReference type="PROSITE-ProRule" id="PRU00703"/>
    </source>
</evidence>
<feature type="transmembrane region" description="Helical" evidence="3">
    <location>
        <begin position="132"/>
        <end position="156"/>
    </location>
</feature>
<dbReference type="PANTHER" id="PTHR43080:SF2">
    <property type="entry name" value="CBS DOMAIN-CONTAINING PROTEIN"/>
    <property type="match status" value="1"/>
</dbReference>
<dbReference type="PROSITE" id="PS51371">
    <property type="entry name" value="CBS"/>
    <property type="match status" value="2"/>
</dbReference>
<feature type="domain" description="CBS" evidence="4">
    <location>
        <begin position="5"/>
        <end position="65"/>
    </location>
</feature>
<dbReference type="Gene3D" id="3.10.580.10">
    <property type="entry name" value="CBS-domain"/>
    <property type="match status" value="1"/>
</dbReference>
<dbReference type="EC" id="1.1.1.205" evidence="5"/>
<dbReference type="InterPro" id="IPR046342">
    <property type="entry name" value="CBS_dom_sf"/>
</dbReference>
<comment type="caution">
    <text evidence="5">The sequence shown here is derived from an EMBL/GenBank/DDBJ whole genome shotgun (WGS) entry which is preliminary data.</text>
</comment>
<protein>
    <submittedName>
        <fullName evidence="5">Inosine-5'-monophosphate dehydrogenase</fullName>
        <ecNumber evidence="5">1.1.1.205</ecNumber>
    </submittedName>
</protein>
<dbReference type="InterPro" id="IPR051257">
    <property type="entry name" value="Diverse_CBS-Domain"/>
</dbReference>
<evidence type="ECO:0000256" key="1">
    <source>
        <dbReference type="ARBA" id="ARBA00023122"/>
    </source>
</evidence>
<feature type="domain" description="CBS" evidence="4">
    <location>
        <begin position="74"/>
        <end position="132"/>
    </location>
</feature>
<dbReference type="Pfam" id="PF00571">
    <property type="entry name" value="CBS"/>
    <property type="match status" value="2"/>
</dbReference>
<dbReference type="SMART" id="SM00116">
    <property type="entry name" value="CBS"/>
    <property type="match status" value="2"/>
</dbReference>
<keyword evidence="5" id="KW-0560">Oxidoreductase</keyword>
<reference evidence="5 6" key="1">
    <citation type="submission" date="2024-05" db="EMBL/GenBank/DDBJ databases">
        <authorList>
            <consortium name="Candidatus Magnetaquicoccaceae bacterium FCR-1 genome sequencing consortium"/>
            <person name="Shimoshige H."/>
            <person name="Shimamura S."/>
            <person name="Taoka A."/>
            <person name="Kobayashi H."/>
            <person name="Maekawa T."/>
        </authorList>
    </citation>
    <scope>NUCLEOTIDE SEQUENCE [LARGE SCALE GENOMIC DNA]</scope>
    <source>
        <strain evidence="5 6">FCR-1</strain>
    </source>
</reference>
<gene>
    <name evidence="5" type="primary">IMPDH_2</name>
    <name evidence="5" type="ORF">SIID45300_02108</name>
</gene>
<accession>A0ABQ0CA59</accession>
<dbReference type="RefSeq" id="WP_420905467.1">
    <property type="nucleotide sequence ID" value="NZ_BAAFGK010000004.1"/>
</dbReference>
<evidence type="ECO:0000313" key="6">
    <source>
        <dbReference type="Proteomes" id="UP001628193"/>
    </source>
</evidence>
<evidence type="ECO:0000256" key="3">
    <source>
        <dbReference type="SAM" id="Phobius"/>
    </source>
</evidence>
<dbReference type="InterPro" id="IPR000644">
    <property type="entry name" value="CBS_dom"/>
</dbReference>
<organism evidence="5 6">
    <name type="scientific">Candidatus Magnetaquiglobus chichijimensis</name>
    <dbReference type="NCBI Taxonomy" id="3141448"/>
    <lineage>
        <taxon>Bacteria</taxon>
        <taxon>Pseudomonadati</taxon>
        <taxon>Pseudomonadota</taxon>
        <taxon>Magnetococcia</taxon>
        <taxon>Magnetococcales</taxon>
        <taxon>Candidatus Magnetaquicoccaceae</taxon>
        <taxon>Candidatus Magnetaquiglobus</taxon>
    </lineage>
</organism>
<keyword evidence="6" id="KW-1185">Reference proteome</keyword>
<keyword evidence="1 2" id="KW-0129">CBS domain</keyword>
<dbReference type="SUPFAM" id="SSF54631">
    <property type="entry name" value="CBS-domain pair"/>
    <property type="match status" value="1"/>
</dbReference>
<evidence type="ECO:0000259" key="4">
    <source>
        <dbReference type="PROSITE" id="PS51371"/>
    </source>
</evidence>
<dbReference type="PANTHER" id="PTHR43080">
    <property type="entry name" value="CBS DOMAIN-CONTAINING PROTEIN CBSX3, MITOCHONDRIAL"/>
    <property type="match status" value="1"/>
</dbReference>
<keyword evidence="3" id="KW-0812">Transmembrane</keyword>
<keyword evidence="3" id="KW-0472">Membrane</keyword>